<gene>
    <name evidence="1" type="ORF">GCM10010151_05980</name>
</gene>
<protein>
    <submittedName>
        <fullName evidence="1">DUF1963 domain-containing protein</fullName>
    </submittedName>
</protein>
<keyword evidence="2" id="KW-1185">Reference proteome</keyword>
<name>A0ABP3FIR8_9ACTN</name>
<dbReference type="RefSeq" id="WP_252800150.1">
    <property type="nucleotide sequence ID" value="NZ_BAAABM010000007.1"/>
</dbReference>
<accession>A0ABP3FIR8</accession>
<reference evidence="2" key="1">
    <citation type="journal article" date="2019" name="Int. J. Syst. Evol. Microbiol.">
        <title>The Global Catalogue of Microorganisms (GCM) 10K type strain sequencing project: providing services to taxonomists for standard genome sequencing and annotation.</title>
        <authorList>
            <consortium name="The Broad Institute Genomics Platform"/>
            <consortium name="The Broad Institute Genome Sequencing Center for Infectious Disease"/>
            <person name="Wu L."/>
            <person name="Ma J."/>
        </authorList>
    </citation>
    <scope>NUCLEOTIDE SEQUENCE [LARGE SCALE GENOMIC DNA]</scope>
    <source>
        <strain evidence="2">JCM 3146</strain>
    </source>
</reference>
<dbReference type="InterPro" id="IPR015315">
    <property type="entry name" value="DUF1963"/>
</dbReference>
<dbReference type="Pfam" id="PF09234">
    <property type="entry name" value="DUF1963"/>
    <property type="match status" value="1"/>
</dbReference>
<proteinExistence type="predicted"/>
<organism evidence="1 2">
    <name type="scientific">Actinoallomurus spadix</name>
    <dbReference type="NCBI Taxonomy" id="79912"/>
    <lineage>
        <taxon>Bacteria</taxon>
        <taxon>Bacillati</taxon>
        <taxon>Actinomycetota</taxon>
        <taxon>Actinomycetes</taxon>
        <taxon>Streptosporangiales</taxon>
        <taxon>Thermomonosporaceae</taxon>
        <taxon>Actinoallomurus</taxon>
    </lineage>
</organism>
<dbReference type="SUPFAM" id="SSF103032">
    <property type="entry name" value="Hypothetical protein YwqG"/>
    <property type="match status" value="1"/>
</dbReference>
<evidence type="ECO:0000313" key="1">
    <source>
        <dbReference type="EMBL" id="GAA0319018.1"/>
    </source>
</evidence>
<sequence>MDLRQRFRETASEKGLPDAAIEWWLRLARPRLELSRAADGPVAGRFGGRPALPEGVEWPRGTAFLATVDLAAIPPGSHDLDLPGDGHLLFFAEPEIVPEDCRVVHVPAGVPVAERDVPEDMYAPVYDPFPLHGRAAWSLPVERSEAAVDLGERVHDEELIADVVVELGFDDDFQLAIGGYADESTSGVGNPVDSPDKETLLAQLYLTDDLVGQDFGGSPLCLVSFVMSYPDLAAGRFDQARFFSDFNG</sequence>
<dbReference type="InterPro" id="IPR035948">
    <property type="entry name" value="YwqG-like_sf"/>
</dbReference>
<evidence type="ECO:0000313" key="2">
    <source>
        <dbReference type="Proteomes" id="UP001501822"/>
    </source>
</evidence>
<dbReference type="Proteomes" id="UP001501822">
    <property type="component" value="Unassembled WGS sequence"/>
</dbReference>
<comment type="caution">
    <text evidence="1">The sequence shown here is derived from an EMBL/GenBank/DDBJ whole genome shotgun (WGS) entry which is preliminary data.</text>
</comment>
<dbReference type="EMBL" id="BAAABM010000007">
    <property type="protein sequence ID" value="GAA0319018.1"/>
    <property type="molecule type" value="Genomic_DNA"/>
</dbReference>
<dbReference type="Gene3D" id="2.30.320.10">
    <property type="entry name" value="YwqG-like"/>
    <property type="match status" value="1"/>
</dbReference>